<sequence>MRDISSVTDKQVREKLVAQGPSALSDAELLSILLRDGDAGDSAVGLAERLLAHFGGSLARMERCDLPALRMVGGLGIRRAATVAAALELGRRLRIEEGQQIDSVRTDQDIVAMFQPQLGALPYEEFWAVYLNASNRVIDRMRVSQGGVSATVVDHRLIVKRAVEKLANALVLVHNHPSGNELPSDEDKALTGRVDLAASLFDITLLDHIIVTAGPCYSFRSHGFFDKRPNP</sequence>
<keyword evidence="4" id="KW-0862">Zinc</keyword>
<feature type="domain" description="MPN" evidence="7">
    <location>
        <begin position="103"/>
        <end position="225"/>
    </location>
</feature>
<dbReference type="PROSITE" id="PS01302">
    <property type="entry name" value="UPF0758"/>
    <property type="match status" value="1"/>
</dbReference>
<evidence type="ECO:0000259" key="7">
    <source>
        <dbReference type="PROSITE" id="PS50249"/>
    </source>
</evidence>
<evidence type="ECO:0000313" key="9">
    <source>
        <dbReference type="Proteomes" id="UP000636891"/>
    </source>
</evidence>
<organism evidence="8 9">
    <name type="scientific">Alistipes hominis</name>
    <dbReference type="NCBI Taxonomy" id="2763015"/>
    <lineage>
        <taxon>Bacteria</taxon>
        <taxon>Pseudomonadati</taxon>
        <taxon>Bacteroidota</taxon>
        <taxon>Bacteroidia</taxon>
        <taxon>Bacteroidales</taxon>
        <taxon>Rikenellaceae</taxon>
        <taxon>Alistipes</taxon>
    </lineage>
</organism>
<evidence type="ECO:0000256" key="5">
    <source>
        <dbReference type="ARBA" id="ARBA00023049"/>
    </source>
</evidence>
<dbReference type="InterPro" id="IPR001405">
    <property type="entry name" value="UPF0758"/>
</dbReference>
<dbReference type="PANTHER" id="PTHR30471">
    <property type="entry name" value="DNA REPAIR PROTEIN RADC"/>
    <property type="match status" value="1"/>
</dbReference>
<dbReference type="Proteomes" id="UP000636891">
    <property type="component" value="Unassembled WGS sequence"/>
</dbReference>
<proteinExistence type="inferred from homology"/>
<evidence type="ECO:0000256" key="3">
    <source>
        <dbReference type="ARBA" id="ARBA00022801"/>
    </source>
</evidence>
<evidence type="ECO:0000256" key="4">
    <source>
        <dbReference type="ARBA" id="ARBA00022833"/>
    </source>
</evidence>
<keyword evidence="9" id="KW-1185">Reference proteome</keyword>
<dbReference type="InterPro" id="IPR020891">
    <property type="entry name" value="UPF0758_CS"/>
</dbReference>
<dbReference type="Pfam" id="PF04002">
    <property type="entry name" value="RadC"/>
    <property type="match status" value="1"/>
</dbReference>
<dbReference type="InterPro" id="IPR037518">
    <property type="entry name" value="MPN"/>
</dbReference>
<dbReference type="PANTHER" id="PTHR30471:SF3">
    <property type="entry name" value="UPF0758 PROTEIN YEES-RELATED"/>
    <property type="match status" value="1"/>
</dbReference>
<dbReference type="PROSITE" id="PS50249">
    <property type="entry name" value="MPN"/>
    <property type="match status" value="1"/>
</dbReference>
<evidence type="ECO:0000256" key="1">
    <source>
        <dbReference type="ARBA" id="ARBA00022670"/>
    </source>
</evidence>
<dbReference type="Pfam" id="PF20582">
    <property type="entry name" value="UPF0758_N"/>
    <property type="match status" value="1"/>
</dbReference>
<dbReference type="Gene3D" id="3.40.140.10">
    <property type="entry name" value="Cytidine Deaminase, domain 2"/>
    <property type="match status" value="1"/>
</dbReference>
<keyword evidence="2" id="KW-0479">Metal-binding</keyword>
<evidence type="ECO:0000313" key="8">
    <source>
        <dbReference type="EMBL" id="MBC5616493.1"/>
    </source>
</evidence>
<accession>A0ABR7CLF3</accession>
<evidence type="ECO:0000256" key="6">
    <source>
        <dbReference type="RuleBase" id="RU003797"/>
    </source>
</evidence>
<name>A0ABR7CLF3_9BACT</name>
<comment type="similarity">
    <text evidence="6">Belongs to the UPF0758 family.</text>
</comment>
<keyword evidence="3" id="KW-0378">Hydrolase</keyword>
<keyword evidence="5" id="KW-0482">Metalloprotease</keyword>
<keyword evidence="1" id="KW-0645">Protease</keyword>
<reference evidence="8 9" key="1">
    <citation type="submission" date="2020-08" db="EMBL/GenBank/DDBJ databases">
        <title>Genome public.</title>
        <authorList>
            <person name="Liu C."/>
            <person name="Sun Q."/>
        </authorList>
    </citation>
    <scope>NUCLEOTIDE SEQUENCE [LARGE SCALE GENOMIC DNA]</scope>
    <source>
        <strain evidence="8 9">New-7</strain>
    </source>
</reference>
<dbReference type="NCBIfam" id="TIGR00608">
    <property type="entry name" value="radc"/>
    <property type="match status" value="1"/>
</dbReference>
<dbReference type="InterPro" id="IPR046778">
    <property type="entry name" value="UPF0758_N"/>
</dbReference>
<dbReference type="InterPro" id="IPR025657">
    <property type="entry name" value="RadC_JAB"/>
</dbReference>
<protein>
    <submittedName>
        <fullName evidence="8">DNA repair protein RadC</fullName>
    </submittedName>
</protein>
<gene>
    <name evidence="8" type="primary">radC</name>
    <name evidence="8" type="ORF">H8S08_05590</name>
</gene>
<comment type="caution">
    <text evidence="8">The sequence shown here is derived from an EMBL/GenBank/DDBJ whole genome shotgun (WGS) entry which is preliminary data.</text>
</comment>
<evidence type="ECO:0000256" key="2">
    <source>
        <dbReference type="ARBA" id="ARBA00022723"/>
    </source>
</evidence>
<dbReference type="EMBL" id="JACOOK010000002">
    <property type="protein sequence ID" value="MBC5616493.1"/>
    <property type="molecule type" value="Genomic_DNA"/>
</dbReference>
<dbReference type="CDD" id="cd08071">
    <property type="entry name" value="MPN_DUF2466"/>
    <property type="match status" value="1"/>
</dbReference>
<dbReference type="NCBIfam" id="NF000642">
    <property type="entry name" value="PRK00024.1"/>
    <property type="match status" value="1"/>
</dbReference>